<dbReference type="RefSeq" id="WP_216245586.1">
    <property type="nucleotide sequence ID" value="NZ_JABACJ020000043.1"/>
</dbReference>
<evidence type="ECO:0000313" key="1">
    <source>
        <dbReference type="EMBL" id="MBU3878702.1"/>
    </source>
</evidence>
<dbReference type="EMBL" id="JABACJ020000043">
    <property type="protein sequence ID" value="MBU3878702.1"/>
    <property type="molecule type" value="Genomic_DNA"/>
</dbReference>
<comment type="caution">
    <text evidence="1">The sequence shown here is derived from an EMBL/GenBank/DDBJ whole genome shotgun (WGS) entry which is preliminary data.</text>
</comment>
<reference evidence="1 2" key="1">
    <citation type="submission" date="2021-06" db="EMBL/GenBank/DDBJ databases">
        <title>Faecalicatena sp. nov. isolated from porcine feces.</title>
        <authorList>
            <person name="Oh B.S."/>
            <person name="Lee J.H."/>
        </authorList>
    </citation>
    <scope>NUCLEOTIDE SEQUENCE [LARGE SCALE GENOMIC DNA]</scope>
    <source>
        <strain evidence="1 2">AGMB00832</strain>
    </source>
</reference>
<evidence type="ECO:0008006" key="3">
    <source>
        <dbReference type="Google" id="ProtNLM"/>
    </source>
</evidence>
<protein>
    <recommendedName>
        <fullName evidence="3">Glycosyl transferase family 2</fullName>
    </recommendedName>
</protein>
<evidence type="ECO:0000313" key="2">
    <source>
        <dbReference type="Proteomes" id="UP000723714"/>
    </source>
</evidence>
<proteinExistence type="predicted"/>
<accession>A0ABS6DAM9</accession>
<dbReference type="Proteomes" id="UP000723714">
    <property type="component" value="Unassembled WGS sequence"/>
</dbReference>
<keyword evidence="2" id="KW-1185">Reference proteome</keyword>
<organism evidence="1 2">
    <name type="scientific">Faecalicatena faecalis</name>
    <dbReference type="NCBI Taxonomy" id="2726362"/>
    <lineage>
        <taxon>Bacteria</taxon>
        <taxon>Bacillati</taxon>
        <taxon>Bacillota</taxon>
        <taxon>Clostridia</taxon>
        <taxon>Lachnospirales</taxon>
        <taxon>Lachnospiraceae</taxon>
        <taxon>Faecalicatena</taxon>
    </lineage>
</organism>
<gene>
    <name evidence="1" type="ORF">HGO97_023170</name>
</gene>
<sequence>MLLLITGCINVNPNTPYVTISDMKDRLNSYKETVRWAIEESTFDKIVFCENSAYPFDMGTFQSIAKKKCKKIEYLTFQGNTSQVIKHGKGYGEGEIIEYAIKKSVLLQHENAFCKITGRLKVKNTFELVCDVNKNYFMNKKYLPQVDTRFYYVQKKIFSEYLLKQYLRVNDYEEYYLENVYYDVLRSNKIQYSCFSHRPLFKGVGGSNGTNYDDRKTKLEIIYNVLCKTNLYNSTTFWRFGHKIKNLYRNIVK</sequence>
<name>A0ABS6DAM9_9FIRM</name>